<organism evidence="2 3">
    <name type="scientific">Lactococcus hircilactis</name>
    <dbReference type="NCBI Taxonomy" id="1494462"/>
    <lineage>
        <taxon>Bacteria</taxon>
        <taxon>Bacillati</taxon>
        <taxon>Bacillota</taxon>
        <taxon>Bacilli</taxon>
        <taxon>Lactobacillales</taxon>
        <taxon>Streptococcaceae</taxon>
        <taxon>Lactococcus</taxon>
    </lineage>
</organism>
<sequence length="194" mass="22027">MSKTLYLMRHGETLFNQLHLIQGWSDSPLTKRGQAQARIAGEYFLKQGIRFDAAYSSTQERASDTLERVVPGLSYQRLKGLKEWNFGRFEAQPEFLNPKPPYGDFFKYAGGESQSEVEERLFETLSELMAVCSERSKVLAVSHGGALTCFTRATGNQLSRGLKNCCILQFHYADGQFTLENVINHDFNPLEEDN</sequence>
<gene>
    <name evidence="2" type="ORF">GHI93_01100</name>
</gene>
<dbReference type="InterPro" id="IPR050275">
    <property type="entry name" value="PGM_Phosphatase"/>
</dbReference>
<evidence type="ECO:0000256" key="1">
    <source>
        <dbReference type="PIRSR" id="PIRSR613078-2"/>
    </source>
</evidence>
<name>A0A7X1Z6K2_9LACT</name>
<dbReference type="Gene3D" id="3.40.50.1240">
    <property type="entry name" value="Phosphoglycerate mutase-like"/>
    <property type="match status" value="1"/>
</dbReference>
<feature type="binding site" evidence="1">
    <location>
        <begin position="9"/>
        <end position="16"/>
    </location>
    <ligand>
        <name>substrate</name>
    </ligand>
</feature>
<dbReference type="Pfam" id="PF00300">
    <property type="entry name" value="His_Phos_1"/>
    <property type="match status" value="1"/>
</dbReference>
<feature type="binding site" evidence="1">
    <location>
        <position position="61"/>
    </location>
    <ligand>
        <name>substrate</name>
    </ligand>
</feature>
<evidence type="ECO:0000313" key="2">
    <source>
        <dbReference type="EMBL" id="MQW38546.1"/>
    </source>
</evidence>
<protein>
    <submittedName>
        <fullName evidence="2">Histidine phosphatase family protein</fullName>
    </submittedName>
</protein>
<dbReference type="InterPro" id="IPR013078">
    <property type="entry name" value="His_Pase_superF_clade-1"/>
</dbReference>
<dbReference type="PANTHER" id="PTHR48100:SF5">
    <property type="entry name" value="HISTIDINE PHOSPHATASE FAMILY PROTEIN"/>
    <property type="match status" value="1"/>
</dbReference>
<dbReference type="Proteomes" id="UP000439550">
    <property type="component" value="Unassembled WGS sequence"/>
</dbReference>
<dbReference type="PROSITE" id="PS00175">
    <property type="entry name" value="PG_MUTASE"/>
    <property type="match status" value="1"/>
</dbReference>
<dbReference type="OrthoDB" id="9782128at2"/>
<dbReference type="SMART" id="SM00855">
    <property type="entry name" value="PGAM"/>
    <property type="match status" value="1"/>
</dbReference>
<dbReference type="RefSeq" id="WP_153494814.1">
    <property type="nucleotide sequence ID" value="NZ_CBCRWP010000015.1"/>
</dbReference>
<dbReference type="AlphaFoldDB" id="A0A7X1Z6K2"/>
<accession>A0A7X1Z6K2</accession>
<dbReference type="GO" id="GO:0016791">
    <property type="term" value="F:phosphatase activity"/>
    <property type="evidence" value="ECO:0007669"/>
    <property type="project" value="TreeGrafter"/>
</dbReference>
<evidence type="ECO:0000313" key="3">
    <source>
        <dbReference type="Proteomes" id="UP000439550"/>
    </source>
</evidence>
<dbReference type="GO" id="GO:0005737">
    <property type="term" value="C:cytoplasm"/>
    <property type="evidence" value="ECO:0007669"/>
    <property type="project" value="TreeGrafter"/>
</dbReference>
<comment type="caution">
    <text evidence="2">The sequence shown here is derived from an EMBL/GenBank/DDBJ whole genome shotgun (WGS) entry which is preliminary data.</text>
</comment>
<reference evidence="2 3" key="1">
    <citation type="submission" date="2019-10" db="EMBL/GenBank/DDBJ databases">
        <authorList>
            <person name="Dong K."/>
        </authorList>
    </citation>
    <scope>NUCLEOTIDE SEQUENCE [LARGE SCALE GENOMIC DNA]</scope>
    <source>
        <strain evidence="2 3">DSM 28960</strain>
    </source>
</reference>
<dbReference type="InterPro" id="IPR001345">
    <property type="entry name" value="PG/BPGM_mutase_AS"/>
</dbReference>
<proteinExistence type="predicted"/>
<keyword evidence="3" id="KW-1185">Reference proteome</keyword>
<dbReference type="InterPro" id="IPR029033">
    <property type="entry name" value="His_PPase_superfam"/>
</dbReference>
<dbReference type="PANTHER" id="PTHR48100">
    <property type="entry name" value="BROAD-SPECIFICITY PHOSPHATASE YOR283W-RELATED"/>
    <property type="match status" value="1"/>
</dbReference>
<dbReference type="CDD" id="cd07067">
    <property type="entry name" value="HP_PGM_like"/>
    <property type="match status" value="1"/>
</dbReference>
<dbReference type="SUPFAM" id="SSF53254">
    <property type="entry name" value="Phosphoglycerate mutase-like"/>
    <property type="match status" value="1"/>
</dbReference>
<dbReference type="EMBL" id="WITJ01000002">
    <property type="protein sequence ID" value="MQW38546.1"/>
    <property type="molecule type" value="Genomic_DNA"/>
</dbReference>